<keyword evidence="2" id="KW-0812">Transmembrane</keyword>
<evidence type="ECO:0000259" key="6">
    <source>
        <dbReference type="Pfam" id="PF04357"/>
    </source>
</evidence>
<feature type="region of interest" description="Disordered" evidence="5">
    <location>
        <begin position="957"/>
        <end position="1003"/>
    </location>
</feature>
<feature type="domain" description="Translocation and assembly module TamB C-terminal" evidence="6">
    <location>
        <begin position="1391"/>
        <end position="1789"/>
    </location>
</feature>
<feature type="compositionally biased region" description="Gly residues" evidence="5">
    <location>
        <begin position="58"/>
        <end position="67"/>
    </location>
</feature>
<feature type="region of interest" description="Disordered" evidence="5">
    <location>
        <begin position="1449"/>
        <end position="1468"/>
    </location>
</feature>
<accession>A0A1D1ZV79</accession>
<feature type="non-terminal residue" evidence="7">
    <location>
        <position position="1"/>
    </location>
</feature>
<dbReference type="GO" id="GO:0005886">
    <property type="term" value="C:plasma membrane"/>
    <property type="evidence" value="ECO:0007669"/>
    <property type="project" value="InterPro"/>
</dbReference>
<name>A0A1D1ZV79_AUXPR</name>
<keyword evidence="4" id="KW-0472">Membrane</keyword>
<evidence type="ECO:0000256" key="3">
    <source>
        <dbReference type="ARBA" id="ARBA00022989"/>
    </source>
</evidence>
<evidence type="ECO:0000256" key="1">
    <source>
        <dbReference type="ARBA" id="ARBA00004167"/>
    </source>
</evidence>
<dbReference type="PANTHER" id="PTHR34457:SF3">
    <property type="entry name" value="PROTEIN TIC236, CHLOROPLASTIC"/>
    <property type="match status" value="1"/>
</dbReference>
<feature type="compositionally biased region" description="Low complexity" evidence="5">
    <location>
        <begin position="705"/>
        <end position="725"/>
    </location>
</feature>
<evidence type="ECO:0000313" key="7">
    <source>
        <dbReference type="EMBL" id="JAT70787.1"/>
    </source>
</evidence>
<evidence type="ECO:0000256" key="4">
    <source>
        <dbReference type="ARBA" id="ARBA00023136"/>
    </source>
</evidence>
<keyword evidence="3" id="KW-1133">Transmembrane helix</keyword>
<organism evidence="7">
    <name type="scientific">Auxenochlorella protothecoides</name>
    <name type="common">Green microalga</name>
    <name type="synonym">Chlorella protothecoides</name>
    <dbReference type="NCBI Taxonomy" id="3075"/>
    <lineage>
        <taxon>Eukaryota</taxon>
        <taxon>Viridiplantae</taxon>
        <taxon>Chlorophyta</taxon>
        <taxon>core chlorophytes</taxon>
        <taxon>Trebouxiophyceae</taxon>
        <taxon>Chlorellales</taxon>
        <taxon>Chlorellaceae</taxon>
        <taxon>Auxenochlorella</taxon>
    </lineage>
</organism>
<dbReference type="Pfam" id="PF04357">
    <property type="entry name" value="TamB"/>
    <property type="match status" value="1"/>
</dbReference>
<evidence type="ECO:0000256" key="2">
    <source>
        <dbReference type="ARBA" id="ARBA00022692"/>
    </source>
</evidence>
<feature type="compositionally biased region" description="Basic residues" evidence="5">
    <location>
        <begin position="127"/>
        <end position="143"/>
    </location>
</feature>
<sequence>GRAGRRAGRGRPRRRDRVVRCRRGAGGVVRRRRSGRDRAARRRRRRRAGARHRRRAVGAGGRDGPAGGHPHAAGSRAGGGGGGATPRRRTHATGRARAPVPRAEGGRRRGGPARAADRATAGPAPGRVRRLGRWRAEHRRGRRSLMAQPALRRPRPRQHAAPRDTRLHAQTPRSRRGAFHFWDAMDALTGAELDLVFEERRLFLYGAAARFGALPLEATGDLDLTPRGGQLRLTARVAPTEVNALRASLGVRPLPFPLAGAAGGLVHVTGPLEKPVFSGTVQLVPAGPGALEDAEESAAMNALQATPGALGAFDRVPLRSAEAVFSLDTATQRLEVHAVHAAPCDAGAVHGHGHLSVSPDAEADPDALDVDLRGSGIDAGPLLKRFLPGEASLPSSLSLGAASFEARIRGSALSPATHADFRLPALEASGSLRSGKTSCALTLASPYADVVAEVGLVPPPPAASVAAVTQRAAAALARPAPDAASLAVTLRGLDLLPLVSDELAARQVARAQLGTPLRLRLSGAGSLKGAVRGGEAGRAAAMAEAGLGGWAAGEDDAKDESGDAELPHPAAETPAWEFTGGLGLEALRLNQLRLFKRLDARVAFSPHGVRLEGRGARADEALDVDLSLPSLLRQLARRHGDSGATGVEVGQTVGGGTGAGADDVPKTPALSPEDPVTAPNAEAGAASEPLDAAPDRLATADPQTAGPNMPASAPSAAAVAPGGAAAPPPAAEKPRGGHFYLRGGPLVVSGDAEADGSRLGFKVQGLKLDELEIASLRGDLQEASASLNFASQTGSGKLQLAGPRFSGVRGESLACSLRWERDIVQLERACLAQAASRYEVQGEYILPPGAALPRCAGDLLARRGGQGGTGVGAGAGASPAPRGLAGGKWRVQVNVPAADMQEILPAARVLQNATGLRPSDYERCKADFLAAMASSGLSARGGLGAALPGWGGAAGGEDGGVAAARDGGDSGGAPPGPSPSGTLGSGAPDGHAPPAGGQLPGLQDVAGRWRGRAQVYGSSHGSLRAEFDVRGDGWRWGPWALDSATAVGSYHSEEGLHLQEFALALGDAKLLVRGGLLGAAQDASLLLTDFPVATLRPLFRGVPALRHAVPAAPPAPGAGGGGGAAPPRPPWLDALASSLSGAVGRLGRGLLTPATRSGLAAAAAGAADGGGGRSPIDGLLYVSGSLRGSAAAPRGDVAVRLFDAALGDTRLARAAGRATLSEDAALAFEVDLAPAERAPAGRAGAGGKAPRASGAVHAEGSLGLGPAGAADVRVSVRDGGMALITAMLPDVSWEGGGAEVLLDISGPVADPMVSGTARLTKGVLACPYLKFPLRGINAQARCEDGVFTLDAAEARSGRTGIIRAKGWLPLTAGGAARMQAARGAAPDPAPAPLLAAEASNLELRVRGAAAVRFEAALEARGSLAAPRVGGRLRVSHGTITVLPGSVESAAIGGGGESPTTRAPPAAQGPVSRAFDALVRGKGRLAERLEAALRREVATVVRTGGVAGGGGASAAPLAAAAAATAWPGAGPPPALPTPLPPPLAARLEGLEVTLGPDLRAVVPVVMNVGVEGRLVLDAGAGGDPRLRARGRLSLPGGDLNLVATQLSLDREHANALVFAGDPDPRVDLVLLGGDLRVAIQGPAREWQEHMTLQHVSGEGAGALDVADAARIFEDRLKSALLADDGRLALSRLAGSTVAGLMPRIESSGQVGGATWRLVSAPSIPGLLEPGGGSAQPSGLLSSITVGTEVEVQFGRKLQAALVRKLRDSDVATQWTLTYALSRQVRVQFNITSAAPYARTLYLQYSSEGAPNAE</sequence>
<feature type="compositionally biased region" description="Low complexity" evidence="5">
    <location>
        <begin position="979"/>
        <end position="997"/>
    </location>
</feature>
<proteinExistence type="predicted"/>
<dbReference type="InterPro" id="IPR053022">
    <property type="entry name" value="Chloroplast_translocon_comp"/>
</dbReference>
<feature type="region of interest" description="Disordered" evidence="5">
    <location>
        <begin position="639"/>
        <end position="737"/>
    </location>
</feature>
<dbReference type="GO" id="GO:0009306">
    <property type="term" value="P:protein secretion"/>
    <property type="evidence" value="ECO:0007669"/>
    <property type="project" value="InterPro"/>
</dbReference>
<dbReference type="InterPro" id="IPR007452">
    <property type="entry name" value="TamB_C"/>
</dbReference>
<dbReference type="PANTHER" id="PTHR34457">
    <property type="entry name" value="EMBRYO DEFECTIVE 2410"/>
    <property type="match status" value="1"/>
</dbReference>
<protein>
    <recommendedName>
        <fullName evidence="6">Translocation and assembly module TamB C-terminal domain-containing protein</fullName>
    </recommendedName>
</protein>
<evidence type="ECO:0000256" key="5">
    <source>
        <dbReference type="SAM" id="MobiDB-lite"/>
    </source>
</evidence>
<comment type="subcellular location">
    <subcellularLocation>
        <location evidence="1">Membrane</location>
        <topology evidence="1">Single-pass membrane protein</topology>
    </subcellularLocation>
</comment>
<gene>
    <name evidence="7" type="ORF">g.92127</name>
</gene>
<dbReference type="EMBL" id="GDKF01007835">
    <property type="protein sequence ID" value="JAT70787.1"/>
    <property type="molecule type" value="Transcribed_RNA"/>
</dbReference>
<feature type="compositionally biased region" description="Basic residues" evidence="5">
    <location>
        <begin position="1"/>
        <end position="56"/>
    </location>
</feature>
<feature type="compositionally biased region" description="Low complexity" evidence="5">
    <location>
        <begin position="112"/>
        <end position="126"/>
    </location>
</feature>
<reference evidence="7" key="1">
    <citation type="submission" date="2015-08" db="EMBL/GenBank/DDBJ databases">
        <authorList>
            <person name="Babu N.S."/>
            <person name="Beckwith C.J."/>
            <person name="Beseler K.G."/>
            <person name="Brison A."/>
            <person name="Carone J.V."/>
            <person name="Caskin T.P."/>
            <person name="Diamond M."/>
            <person name="Durham M.E."/>
            <person name="Foxe J.M."/>
            <person name="Go M."/>
            <person name="Henderson B.A."/>
            <person name="Jones I.B."/>
            <person name="McGettigan J.A."/>
            <person name="Micheletti S.J."/>
            <person name="Nasrallah M.E."/>
            <person name="Ortiz D."/>
            <person name="Piller C.R."/>
            <person name="Privatt S.R."/>
            <person name="Schneider S.L."/>
            <person name="Sharp S."/>
            <person name="Smith T.C."/>
            <person name="Stanton J.D."/>
            <person name="Ullery H.E."/>
            <person name="Wilson R.J."/>
            <person name="Serrano M.G."/>
            <person name="Buck G."/>
            <person name="Lee V."/>
            <person name="Wang Y."/>
            <person name="Carvalho R."/>
            <person name="Voegtly L."/>
            <person name="Shi R."/>
            <person name="Duckworth R."/>
            <person name="Johnson A."/>
            <person name="Loviza R."/>
            <person name="Walstead R."/>
            <person name="Shah Z."/>
            <person name="Kiflezghi M."/>
            <person name="Wade K."/>
            <person name="Ball S.L."/>
            <person name="Bradley K.W."/>
            <person name="Asai D.J."/>
            <person name="Bowman C.A."/>
            <person name="Russell D.A."/>
            <person name="Pope W.H."/>
            <person name="Jacobs-Sera D."/>
            <person name="Hendrix R.W."/>
            <person name="Hatfull G.F."/>
        </authorList>
    </citation>
    <scope>NUCLEOTIDE SEQUENCE</scope>
</reference>
<feature type="region of interest" description="Disordered" evidence="5">
    <location>
        <begin position="1"/>
        <end position="172"/>
    </location>
</feature>